<dbReference type="Proteomes" id="UP000554482">
    <property type="component" value="Unassembled WGS sequence"/>
</dbReference>
<dbReference type="EMBL" id="JABWDY010033058">
    <property type="protein sequence ID" value="KAF5183704.1"/>
    <property type="molecule type" value="Genomic_DNA"/>
</dbReference>
<sequence length="144" mass="16815">MGRPKRSVRSARDRWAKSRRFIPFMKRLFGSVRRSMCEQHFDGFQSFRDGLNEVCTLVSGADVKVEEEFSAFFPQTPTRMTQDDWRSFKLWLKTDMGEPVRHVCMSWYRYWRHIQVHCSACRGGAAVLVDSDSEEEAGASDHNN</sequence>
<organism evidence="1 2">
    <name type="scientific">Thalictrum thalictroides</name>
    <name type="common">Rue-anemone</name>
    <name type="synonym">Anemone thalictroides</name>
    <dbReference type="NCBI Taxonomy" id="46969"/>
    <lineage>
        <taxon>Eukaryota</taxon>
        <taxon>Viridiplantae</taxon>
        <taxon>Streptophyta</taxon>
        <taxon>Embryophyta</taxon>
        <taxon>Tracheophyta</taxon>
        <taxon>Spermatophyta</taxon>
        <taxon>Magnoliopsida</taxon>
        <taxon>Ranunculales</taxon>
        <taxon>Ranunculaceae</taxon>
        <taxon>Thalictroideae</taxon>
        <taxon>Thalictrum</taxon>
    </lineage>
</organism>
<accession>A0A7J6VF24</accession>
<dbReference type="AlphaFoldDB" id="A0A7J6VF24"/>
<evidence type="ECO:0000313" key="2">
    <source>
        <dbReference type="Proteomes" id="UP000554482"/>
    </source>
</evidence>
<name>A0A7J6VF24_THATH</name>
<comment type="caution">
    <text evidence="1">The sequence shown here is derived from an EMBL/GenBank/DDBJ whole genome shotgun (WGS) entry which is preliminary data.</text>
</comment>
<reference evidence="1 2" key="1">
    <citation type="submission" date="2020-06" db="EMBL/GenBank/DDBJ databases">
        <title>Transcriptomic and genomic resources for Thalictrum thalictroides and T. hernandezii: Facilitating candidate gene discovery in an emerging model plant lineage.</title>
        <authorList>
            <person name="Arias T."/>
            <person name="Riano-Pachon D.M."/>
            <person name="Di Stilio V.S."/>
        </authorList>
    </citation>
    <scope>NUCLEOTIDE SEQUENCE [LARGE SCALE GENOMIC DNA]</scope>
    <source>
        <strain evidence="2">cv. WT478/WT964</strain>
        <tissue evidence="1">Leaves</tissue>
    </source>
</reference>
<evidence type="ECO:0000313" key="1">
    <source>
        <dbReference type="EMBL" id="KAF5183704.1"/>
    </source>
</evidence>
<proteinExistence type="predicted"/>
<gene>
    <name evidence="1" type="ORF">FRX31_026711</name>
</gene>
<keyword evidence="2" id="KW-1185">Reference proteome</keyword>
<protein>
    <submittedName>
        <fullName evidence="1">Uncharacterized protein</fullName>
    </submittedName>
</protein>